<keyword evidence="5 7" id="KW-0238">DNA-binding</keyword>
<reference evidence="10" key="2">
    <citation type="submission" date="2021-04" db="EMBL/GenBank/DDBJ databases">
        <authorList>
            <person name="Gilroy R."/>
        </authorList>
    </citation>
    <scope>NUCLEOTIDE SEQUENCE</scope>
    <source>
        <strain evidence="10">CHK169-4300</strain>
    </source>
</reference>
<comment type="caution">
    <text evidence="10">The sequence shown here is derived from an EMBL/GenBank/DDBJ whole genome shotgun (WGS) entry which is preliminary data.</text>
</comment>
<evidence type="ECO:0000313" key="11">
    <source>
        <dbReference type="Proteomes" id="UP000824106"/>
    </source>
</evidence>
<organism evidence="10 11">
    <name type="scientific">Candidatus Atopostipes pullistercoris</name>
    <dbReference type="NCBI Taxonomy" id="2838467"/>
    <lineage>
        <taxon>Bacteria</taxon>
        <taxon>Bacillati</taxon>
        <taxon>Bacillota</taxon>
        <taxon>Bacilli</taxon>
        <taxon>Lactobacillales</taxon>
        <taxon>Carnobacteriaceae</taxon>
        <taxon>Atopostipes</taxon>
    </lineage>
</organism>
<feature type="domain" description="CtsR C-terminal dimerization" evidence="9">
    <location>
        <begin position="79"/>
        <end position="147"/>
    </location>
</feature>
<reference evidence="10" key="1">
    <citation type="journal article" date="2021" name="PeerJ">
        <title>Extensive microbial diversity within the chicken gut microbiome revealed by metagenomics and culture.</title>
        <authorList>
            <person name="Gilroy R."/>
            <person name="Ravi A."/>
            <person name="Getino M."/>
            <person name="Pursley I."/>
            <person name="Horton D.L."/>
            <person name="Alikhan N.F."/>
            <person name="Baker D."/>
            <person name="Gharbi K."/>
            <person name="Hall N."/>
            <person name="Watson M."/>
            <person name="Adriaenssens E.M."/>
            <person name="Foster-Nyarko E."/>
            <person name="Jarju S."/>
            <person name="Secka A."/>
            <person name="Antonio M."/>
            <person name="Oren A."/>
            <person name="Chaudhuri R.R."/>
            <person name="La Ragione R."/>
            <person name="Hildebrand F."/>
            <person name="Pallen M.J."/>
        </authorList>
    </citation>
    <scope>NUCLEOTIDE SEQUENCE</scope>
    <source>
        <strain evidence="10">CHK169-4300</strain>
    </source>
</reference>
<evidence type="ECO:0000256" key="4">
    <source>
        <dbReference type="ARBA" id="ARBA00023015"/>
    </source>
</evidence>
<evidence type="ECO:0000256" key="7">
    <source>
        <dbReference type="PIRNR" id="PIRNR010607"/>
    </source>
</evidence>
<gene>
    <name evidence="10" type="ORF">H9808_01225</name>
</gene>
<dbReference type="InterPro" id="IPR008463">
    <property type="entry name" value="CtsR"/>
</dbReference>
<dbReference type="AlphaFoldDB" id="A0A9D2G159"/>
<dbReference type="GO" id="GO:0006355">
    <property type="term" value="P:regulation of DNA-templated transcription"/>
    <property type="evidence" value="ECO:0007669"/>
    <property type="project" value="UniProtKB-UniRule"/>
</dbReference>
<dbReference type="InterPro" id="IPR041908">
    <property type="entry name" value="CtsR_C_sf"/>
</dbReference>
<dbReference type="InterPro" id="IPR040465">
    <property type="entry name" value="CtsR_N"/>
</dbReference>
<evidence type="ECO:0000313" key="10">
    <source>
        <dbReference type="EMBL" id="HIZ70391.1"/>
    </source>
</evidence>
<dbReference type="Gene3D" id="1.10.1200.150">
    <property type="entry name" value="Transcriptional regulator CtsR, C-terminal domain"/>
    <property type="match status" value="1"/>
</dbReference>
<keyword evidence="4 7" id="KW-0805">Transcription regulation</keyword>
<dbReference type="Gene3D" id="3.30.56.130">
    <property type="entry name" value="Transcriptional regulator CtsR, winged HTH domain"/>
    <property type="match status" value="1"/>
</dbReference>
<accession>A0A9D2G159</accession>
<sequence>MRNKSMSDLIEEYLKKVLQEEGKIEIQRNEIAEIFDCVPSQINYVINTRFTMQHGYDVESKRGGGGYIRIVKVQVNNNIDLLDHMSQIIGNHISEKEAQVIIDTLYDNELMTNREAQIMLAAIEQQNYSGNPLIDNQIRANILLSMIELLILKNK</sequence>
<dbReference type="Proteomes" id="UP000824106">
    <property type="component" value="Unassembled WGS sequence"/>
</dbReference>
<dbReference type="EMBL" id="DXAZ01000016">
    <property type="protein sequence ID" value="HIZ70391.1"/>
    <property type="molecule type" value="Genomic_DNA"/>
</dbReference>
<proteinExistence type="inferred from homology"/>
<feature type="domain" description="CtsR N-terminal HTH" evidence="8">
    <location>
        <begin position="5"/>
        <end position="74"/>
    </location>
</feature>
<dbReference type="Pfam" id="PF17727">
    <property type="entry name" value="CtsR_C"/>
    <property type="match status" value="1"/>
</dbReference>
<evidence type="ECO:0000259" key="9">
    <source>
        <dbReference type="Pfam" id="PF17727"/>
    </source>
</evidence>
<dbReference type="InterPro" id="IPR041473">
    <property type="entry name" value="CtsR_C"/>
</dbReference>
<protein>
    <recommendedName>
        <fullName evidence="2 7">Transcriptional regulator CtsR</fullName>
    </recommendedName>
</protein>
<dbReference type="InterPro" id="IPR041902">
    <property type="entry name" value="CtsR_N_sf"/>
</dbReference>
<name>A0A9D2G159_9LACT</name>
<evidence type="ECO:0000256" key="3">
    <source>
        <dbReference type="ARBA" id="ARBA00022491"/>
    </source>
</evidence>
<keyword evidence="3 7" id="KW-0678">Repressor</keyword>
<evidence type="ECO:0000256" key="5">
    <source>
        <dbReference type="ARBA" id="ARBA00023125"/>
    </source>
</evidence>
<dbReference type="Pfam" id="PF05848">
    <property type="entry name" value="CtsR"/>
    <property type="match status" value="1"/>
</dbReference>
<comment type="similarity">
    <text evidence="1 7">Belongs to the CtsR family.</text>
</comment>
<evidence type="ECO:0000256" key="6">
    <source>
        <dbReference type="ARBA" id="ARBA00023163"/>
    </source>
</evidence>
<dbReference type="GO" id="GO:0003677">
    <property type="term" value="F:DNA binding"/>
    <property type="evidence" value="ECO:0007669"/>
    <property type="project" value="UniProtKB-UniRule"/>
</dbReference>
<keyword evidence="6 7" id="KW-0804">Transcription</keyword>
<evidence type="ECO:0000256" key="1">
    <source>
        <dbReference type="ARBA" id="ARBA00010189"/>
    </source>
</evidence>
<dbReference type="PIRSF" id="PIRSF010607">
    <property type="entry name" value="Txn_repr_CtsR"/>
    <property type="match status" value="1"/>
</dbReference>
<evidence type="ECO:0000259" key="8">
    <source>
        <dbReference type="Pfam" id="PF05848"/>
    </source>
</evidence>
<evidence type="ECO:0000256" key="2">
    <source>
        <dbReference type="ARBA" id="ARBA00014129"/>
    </source>
</evidence>